<dbReference type="Proteomes" id="UP001170959">
    <property type="component" value="Unassembled WGS sequence"/>
</dbReference>
<accession>A0AAJ1QDV1</accession>
<reference evidence="4" key="2">
    <citation type="journal article" date="2022" name="Sci. Total Environ.">
        <title>Prevalence, transmission, and molecular epidemiology of tet(X)-positive bacteria among humans, animals, and environmental niches in China: An epidemiological, and genomic-based study.</title>
        <authorList>
            <person name="Dong N."/>
            <person name="Zeng Y."/>
            <person name="Cai C."/>
            <person name="Sun C."/>
            <person name="Lu J."/>
            <person name="Liu C."/>
            <person name="Zhou H."/>
            <person name="Sun Q."/>
            <person name="Shu L."/>
            <person name="Wang H."/>
            <person name="Wang Y."/>
            <person name="Wang S."/>
            <person name="Wu C."/>
            <person name="Chan E.W."/>
            <person name="Chen G."/>
            <person name="Shen Z."/>
            <person name="Chen S."/>
            <person name="Zhang R."/>
        </authorList>
    </citation>
    <scope>NUCLEOTIDE SEQUENCE</scope>
    <source>
        <strain evidence="4">R655-4</strain>
    </source>
</reference>
<feature type="domain" description="Secretion system C-terminal sorting" evidence="3">
    <location>
        <begin position="432"/>
        <end position="501"/>
    </location>
</feature>
<gene>
    <name evidence="4" type="ORF">HX001_06765</name>
</gene>
<proteinExistence type="predicted"/>
<dbReference type="NCBIfam" id="TIGR04183">
    <property type="entry name" value="Por_Secre_tail"/>
    <property type="match status" value="1"/>
</dbReference>
<evidence type="ECO:0000256" key="2">
    <source>
        <dbReference type="SAM" id="SignalP"/>
    </source>
</evidence>
<evidence type="ECO:0000259" key="3">
    <source>
        <dbReference type="Pfam" id="PF18962"/>
    </source>
</evidence>
<evidence type="ECO:0000313" key="4">
    <source>
        <dbReference type="EMBL" id="MDM1072196.1"/>
    </source>
</evidence>
<sequence length="503" mass="56045">MKKTLLSVFSFLSLYATAQQDILWEKSIGGEQAEYLYNAIATPDYGFLIIGSAASDATGDIQKKNQGGLDYFIWKMDENGKQEWQNSFGGSDTDLLYDAKNTPDGGYILVGASSSSKSGDKSQSNQGGKDIWVIKLNANGDIQWEKSFGGNGDDIPIEIIPTKDQSFLIASISNSTPETLKKSPHYGGNDYYLIKLDQKGNLLWEKTYGGEYDDAIKNVVETKDGFLLIGNSNSPEGGNKALDQQQDGLWLITIDPKGNILHENNLGIDSQNHLISFQEIENHYLFGIKTFSSNKAEIKLLKTDHQLNLINTMPLDTDDQLTVSAIHQIEKQYILTANKISHNRDHNSSRNIIKSVYITKAYDLNGKELWNKKLGDEGFNYLEKAITTRDGSLILFGNSSQLTKGNKGDSDFYLVKLGNKSTAENREDIEAYPNPTQDFVNVLINKDFQKASVEVYNLAGQHLQSKEVKYRSTPVSLGNYPAGVYILKINHDNQTESIKIIKN</sequence>
<name>A0AAJ1QDV1_9FLAO</name>
<comment type="caution">
    <text evidence="4">The sequence shown here is derived from an EMBL/GenBank/DDBJ whole genome shotgun (WGS) entry which is preliminary data.</text>
</comment>
<dbReference type="InterPro" id="IPR026444">
    <property type="entry name" value="Secre_tail"/>
</dbReference>
<dbReference type="Gene3D" id="2.130.10.10">
    <property type="entry name" value="YVTN repeat-like/Quinoprotein amine dehydrogenase"/>
    <property type="match status" value="1"/>
</dbReference>
<evidence type="ECO:0000256" key="1">
    <source>
        <dbReference type="ARBA" id="ARBA00022729"/>
    </source>
</evidence>
<organism evidence="4 5">
    <name type="scientific">Empedobacter brevis</name>
    <dbReference type="NCBI Taxonomy" id="247"/>
    <lineage>
        <taxon>Bacteria</taxon>
        <taxon>Pseudomonadati</taxon>
        <taxon>Bacteroidota</taxon>
        <taxon>Flavobacteriia</taxon>
        <taxon>Flavobacteriales</taxon>
        <taxon>Weeksellaceae</taxon>
        <taxon>Empedobacter</taxon>
    </lineage>
</organism>
<feature type="signal peptide" evidence="2">
    <location>
        <begin position="1"/>
        <end position="18"/>
    </location>
</feature>
<dbReference type="SUPFAM" id="SSF50998">
    <property type="entry name" value="Quinoprotein alcohol dehydrogenase-like"/>
    <property type="match status" value="1"/>
</dbReference>
<dbReference type="AlphaFoldDB" id="A0AAJ1QDV1"/>
<evidence type="ECO:0000313" key="5">
    <source>
        <dbReference type="Proteomes" id="UP001170959"/>
    </source>
</evidence>
<dbReference type="Pfam" id="PF18962">
    <property type="entry name" value="Por_Secre_tail"/>
    <property type="match status" value="1"/>
</dbReference>
<dbReference type="PANTHER" id="PTHR42754:SF1">
    <property type="entry name" value="LIPOPROTEIN"/>
    <property type="match status" value="1"/>
</dbReference>
<reference evidence="4" key="1">
    <citation type="submission" date="2020-06" db="EMBL/GenBank/DDBJ databases">
        <authorList>
            <person name="Dong N."/>
        </authorList>
    </citation>
    <scope>NUCLEOTIDE SEQUENCE</scope>
    <source>
        <strain evidence="4">R655-4</strain>
    </source>
</reference>
<dbReference type="EMBL" id="JACAGJ010000003">
    <property type="protein sequence ID" value="MDM1072196.1"/>
    <property type="molecule type" value="Genomic_DNA"/>
</dbReference>
<protein>
    <submittedName>
        <fullName evidence="4">T9SS type A sorting domain-containing protein</fullName>
    </submittedName>
</protein>
<dbReference type="PANTHER" id="PTHR42754">
    <property type="entry name" value="ENDOGLUCANASE"/>
    <property type="match status" value="1"/>
</dbReference>
<dbReference type="RefSeq" id="WP_159154864.1">
    <property type="nucleotide sequence ID" value="NZ_CP013210.1"/>
</dbReference>
<dbReference type="InterPro" id="IPR011047">
    <property type="entry name" value="Quinoprotein_ADH-like_sf"/>
</dbReference>
<keyword evidence="1 2" id="KW-0732">Signal</keyword>
<feature type="chain" id="PRO_5042495911" evidence="2">
    <location>
        <begin position="19"/>
        <end position="503"/>
    </location>
</feature>
<dbReference type="InterPro" id="IPR015943">
    <property type="entry name" value="WD40/YVTN_repeat-like_dom_sf"/>
</dbReference>